<dbReference type="Pfam" id="PF02770">
    <property type="entry name" value="Acyl-CoA_dh_M"/>
    <property type="match status" value="1"/>
</dbReference>
<dbReference type="GO" id="GO:0050660">
    <property type="term" value="F:flavin adenine dinucleotide binding"/>
    <property type="evidence" value="ECO:0007669"/>
    <property type="project" value="InterPro"/>
</dbReference>
<dbReference type="AlphaFoldDB" id="A0A1W6L4P3"/>
<protein>
    <submittedName>
        <fullName evidence="9">Acyl-CoA dehydrogenase</fullName>
    </submittedName>
</protein>
<dbReference type="SUPFAM" id="SSF47203">
    <property type="entry name" value="Acyl-CoA dehydrogenase C-terminal domain-like"/>
    <property type="match status" value="1"/>
</dbReference>
<dbReference type="InterPro" id="IPR009100">
    <property type="entry name" value="AcylCoA_DH/oxidase_NM_dom_sf"/>
</dbReference>
<dbReference type="PANTHER" id="PTHR43884:SF20">
    <property type="entry name" value="ACYL-COA DEHYDROGENASE FADE28"/>
    <property type="match status" value="1"/>
</dbReference>
<comment type="cofactor">
    <cofactor evidence="1">
        <name>FAD</name>
        <dbReference type="ChEBI" id="CHEBI:57692"/>
    </cofactor>
</comment>
<dbReference type="Pfam" id="PF02771">
    <property type="entry name" value="Acyl-CoA_dh_N"/>
    <property type="match status" value="1"/>
</dbReference>
<feature type="domain" description="Acyl-CoA dehydrogenase/oxidase C-terminal" evidence="6">
    <location>
        <begin position="223"/>
        <end position="367"/>
    </location>
</feature>
<accession>A0A1W6L4P3</accession>
<dbReference type="Proteomes" id="UP000193427">
    <property type="component" value="Chromosome"/>
</dbReference>
<evidence type="ECO:0000256" key="5">
    <source>
        <dbReference type="ARBA" id="ARBA00023002"/>
    </source>
</evidence>
<dbReference type="InterPro" id="IPR046373">
    <property type="entry name" value="Acyl-CoA_Oxase/DH_mid-dom_sf"/>
</dbReference>
<dbReference type="RefSeq" id="WP_085749488.1">
    <property type="nucleotide sequence ID" value="NZ_BSPR01000002.1"/>
</dbReference>
<dbReference type="STRING" id="946333.A4W93_04515"/>
<dbReference type="Gene3D" id="2.40.110.10">
    <property type="entry name" value="Butyryl-CoA Dehydrogenase, subunit A, domain 2"/>
    <property type="match status" value="1"/>
</dbReference>
<dbReference type="EMBL" id="CP015118">
    <property type="protein sequence ID" value="ARN19233.1"/>
    <property type="molecule type" value="Genomic_DNA"/>
</dbReference>
<dbReference type="OrthoDB" id="9769473at2"/>
<dbReference type="PANTHER" id="PTHR43884">
    <property type="entry name" value="ACYL-COA DEHYDROGENASE"/>
    <property type="match status" value="1"/>
</dbReference>
<keyword evidence="5" id="KW-0560">Oxidoreductase</keyword>
<evidence type="ECO:0000256" key="3">
    <source>
        <dbReference type="ARBA" id="ARBA00022630"/>
    </source>
</evidence>
<dbReference type="Gene3D" id="1.20.140.10">
    <property type="entry name" value="Butyryl-CoA Dehydrogenase, subunit A, domain 3"/>
    <property type="match status" value="1"/>
</dbReference>
<evidence type="ECO:0000259" key="6">
    <source>
        <dbReference type="Pfam" id="PF00441"/>
    </source>
</evidence>
<comment type="similarity">
    <text evidence="2">Belongs to the acyl-CoA dehydrogenase family.</text>
</comment>
<sequence length="373" mass="39428">MPLVLTEQQGQLRDSARDFLADRSPVSRLRALRDQRGDLGYDPQLWTQFCEMGFTGMCVPEAFGGLGLGQVEAGVVAEQIGRHLTASPFLASSVVAAAALSLAGSEGQKDTWLPRIAGGEVIATLAVDEAGKHRPSAIALKATADGAHFVLDGQKTFVPDGHVAGLLVVAARTASGVSLFLVEPGAPGLRIERSGMVDAHNAARLAFDGVRVPATAVLGAVDAGSQVLEAVLDIGRVAVASELVGIADEVFERTVAYLKERQQFGKVIGEFQALQHRAAFLFCEIELARAAVLKAQQSIDEGLASAPELTAVAKAKAGSVATLAVQEGVQLHGGMGMTDEFELGFFMKRARVLQELFGDASFHADRLAHFRKY</sequence>
<evidence type="ECO:0000313" key="10">
    <source>
        <dbReference type="Proteomes" id="UP000193427"/>
    </source>
</evidence>
<evidence type="ECO:0000256" key="4">
    <source>
        <dbReference type="ARBA" id="ARBA00022827"/>
    </source>
</evidence>
<dbReference type="InterPro" id="IPR037069">
    <property type="entry name" value="AcylCoA_DH/ox_N_sf"/>
</dbReference>
<dbReference type="InterPro" id="IPR009075">
    <property type="entry name" value="AcylCo_DH/oxidase_C"/>
</dbReference>
<proteinExistence type="inferred from homology"/>
<dbReference type="InterPro" id="IPR036250">
    <property type="entry name" value="AcylCo_DH-like_C"/>
</dbReference>
<evidence type="ECO:0000259" key="7">
    <source>
        <dbReference type="Pfam" id="PF02770"/>
    </source>
</evidence>
<keyword evidence="10" id="KW-1185">Reference proteome</keyword>
<feature type="domain" description="Acyl-CoA oxidase/dehydrogenase middle" evidence="7">
    <location>
        <begin position="142"/>
        <end position="209"/>
    </location>
</feature>
<name>A0A1W6L4P3_9BURK</name>
<organism evidence="9 10">
    <name type="scientific">Piscinibacter gummiphilus</name>
    <dbReference type="NCBI Taxonomy" id="946333"/>
    <lineage>
        <taxon>Bacteria</taxon>
        <taxon>Pseudomonadati</taxon>
        <taxon>Pseudomonadota</taxon>
        <taxon>Betaproteobacteria</taxon>
        <taxon>Burkholderiales</taxon>
        <taxon>Sphaerotilaceae</taxon>
        <taxon>Piscinibacter</taxon>
    </lineage>
</organism>
<dbReference type="KEGG" id="rgu:A4W93_04515"/>
<dbReference type="Pfam" id="PF00441">
    <property type="entry name" value="Acyl-CoA_dh_1"/>
    <property type="match status" value="1"/>
</dbReference>
<dbReference type="Gene3D" id="1.10.540.10">
    <property type="entry name" value="Acyl-CoA dehydrogenase/oxidase, N-terminal domain"/>
    <property type="match status" value="1"/>
</dbReference>
<gene>
    <name evidence="9" type="ORF">A4W93_04515</name>
</gene>
<keyword evidence="3" id="KW-0285">Flavoprotein</keyword>
<evidence type="ECO:0000259" key="8">
    <source>
        <dbReference type="Pfam" id="PF02771"/>
    </source>
</evidence>
<dbReference type="InterPro" id="IPR013786">
    <property type="entry name" value="AcylCoA_DH/ox_N"/>
</dbReference>
<evidence type="ECO:0000313" key="9">
    <source>
        <dbReference type="EMBL" id="ARN19233.1"/>
    </source>
</evidence>
<keyword evidence="4" id="KW-0274">FAD</keyword>
<feature type="domain" description="Acyl-CoA dehydrogenase/oxidase N-terminal" evidence="8">
    <location>
        <begin position="6"/>
        <end position="120"/>
    </location>
</feature>
<dbReference type="CDD" id="cd00567">
    <property type="entry name" value="ACAD"/>
    <property type="match status" value="1"/>
</dbReference>
<dbReference type="GO" id="GO:0003995">
    <property type="term" value="F:acyl-CoA dehydrogenase activity"/>
    <property type="evidence" value="ECO:0007669"/>
    <property type="project" value="TreeGrafter"/>
</dbReference>
<evidence type="ECO:0000256" key="1">
    <source>
        <dbReference type="ARBA" id="ARBA00001974"/>
    </source>
</evidence>
<dbReference type="InterPro" id="IPR006091">
    <property type="entry name" value="Acyl-CoA_Oxase/DH_mid-dom"/>
</dbReference>
<evidence type="ECO:0000256" key="2">
    <source>
        <dbReference type="ARBA" id="ARBA00009347"/>
    </source>
</evidence>
<dbReference type="SUPFAM" id="SSF56645">
    <property type="entry name" value="Acyl-CoA dehydrogenase NM domain-like"/>
    <property type="match status" value="1"/>
</dbReference>
<reference evidence="9 10" key="1">
    <citation type="submission" date="2016-04" db="EMBL/GenBank/DDBJ databases">
        <title>Complete genome sequence of natural rubber-degrading, novel Gram-negative bacterium, Rhizobacter gummiphilus strain NS21.</title>
        <authorList>
            <person name="Tabata M."/>
            <person name="Kasai D."/>
            <person name="Fukuda M."/>
        </authorList>
    </citation>
    <scope>NUCLEOTIDE SEQUENCE [LARGE SCALE GENOMIC DNA]</scope>
    <source>
        <strain evidence="9 10">NS21</strain>
    </source>
</reference>